<evidence type="ECO:0000313" key="2">
    <source>
        <dbReference type="Proteomes" id="UP000663853"/>
    </source>
</evidence>
<name>A0A8H3D3X3_9AGAM</name>
<evidence type="ECO:0000313" key="1">
    <source>
        <dbReference type="EMBL" id="CAE6513145.1"/>
    </source>
</evidence>
<dbReference type="EMBL" id="CAJMXA010003719">
    <property type="protein sequence ID" value="CAE6513145.1"/>
    <property type="molecule type" value="Genomic_DNA"/>
</dbReference>
<protein>
    <submittedName>
        <fullName evidence="1">Uncharacterized protein</fullName>
    </submittedName>
</protein>
<reference evidence="1" key="1">
    <citation type="submission" date="2021-01" db="EMBL/GenBank/DDBJ databases">
        <authorList>
            <person name="Kaushik A."/>
        </authorList>
    </citation>
    <scope>NUCLEOTIDE SEQUENCE</scope>
    <source>
        <strain evidence="1">AG6-10EEA</strain>
    </source>
</reference>
<dbReference type="Proteomes" id="UP000663853">
    <property type="component" value="Unassembled WGS sequence"/>
</dbReference>
<comment type="caution">
    <text evidence="1">The sequence shown here is derived from an EMBL/GenBank/DDBJ whole genome shotgun (WGS) entry which is preliminary data.</text>
</comment>
<dbReference type="AlphaFoldDB" id="A0A8H3D3X3"/>
<gene>
    <name evidence="1" type="ORF">RDB_LOCUS132288</name>
</gene>
<accession>A0A8H3D3X3</accession>
<organism evidence="1 2">
    <name type="scientific">Rhizoctonia solani</name>
    <dbReference type="NCBI Taxonomy" id="456999"/>
    <lineage>
        <taxon>Eukaryota</taxon>
        <taxon>Fungi</taxon>
        <taxon>Dikarya</taxon>
        <taxon>Basidiomycota</taxon>
        <taxon>Agaricomycotina</taxon>
        <taxon>Agaricomycetes</taxon>
        <taxon>Cantharellales</taxon>
        <taxon>Ceratobasidiaceae</taxon>
        <taxon>Rhizoctonia</taxon>
    </lineage>
</organism>
<proteinExistence type="predicted"/>
<sequence length="124" mass="13852">MVCTRCLAVTLVLKQRKNHARIGNIPQGWVELRHLMFNIFSSRLRPQPRPMSFFCASCGGPGIGDKVGIQKTKVGIARGYGSEFGQSGDDEGKEFYVSGGRLLVGRLPNFLEWFPRFSLDSVYP</sequence>